<dbReference type="EMBL" id="JACBZD010000001">
    <property type="protein sequence ID" value="NYI06302.1"/>
    <property type="molecule type" value="Genomic_DNA"/>
</dbReference>
<accession>A0A853A776</accession>
<evidence type="ECO:0000313" key="2">
    <source>
        <dbReference type="Proteomes" id="UP000567795"/>
    </source>
</evidence>
<reference evidence="1 2" key="1">
    <citation type="submission" date="2020-07" db="EMBL/GenBank/DDBJ databases">
        <title>Sequencing the genomes of 1000 actinobacteria strains.</title>
        <authorList>
            <person name="Klenk H.-P."/>
        </authorList>
    </citation>
    <scope>NUCLEOTIDE SEQUENCE [LARGE SCALE GENOMIC DNA]</scope>
    <source>
        <strain evidence="1 2">DSM 42178</strain>
    </source>
</reference>
<name>A0A853A776_9ACTN</name>
<dbReference type="AlphaFoldDB" id="A0A853A776"/>
<protein>
    <submittedName>
        <fullName evidence="1">Uncharacterized protein</fullName>
    </submittedName>
</protein>
<evidence type="ECO:0000313" key="1">
    <source>
        <dbReference type="EMBL" id="NYI06302.1"/>
    </source>
</evidence>
<dbReference type="Proteomes" id="UP000567795">
    <property type="component" value="Unassembled WGS sequence"/>
</dbReference>
<sequence>MRTLLTVNIDAEAGTAAFRDGTLPRTLESMVELMRPEAAYFGPAGGMRTSFFVFDLEDPARIPVIAEPFFSTMRARIEMTPVMNLEEVRAGMREAGQRYYSR</sequence>
<gene>
    <name evidence="1" type="ORF">FHU37_003245</name>
</gene>
<comment type="caution">
    <text evidence="1">The sequence shown here is derived from an EMBL/GenBank/DDBJ whole genome shotgun (WGS) entry which is preliminary data.</text>
</comment>
<organism evidence="1 2">
    <name type="scientific">Allostreptomyces psammosilenae</name>
    <dbReference type="NCBI Taxonomy" id="1892865"/>
    <lineage>
        <taxon>Bacteria</taxon>
        <taxon>Bacillati</taxon>
        <taxon>Actinomycetota</taxon>
        <taxon>Actinomycetes</taxon>
        <taxon>Kitasatosporales</taxon>
        <taxon>Streptomycetaceae</taxon>
        <taxon>Allostreptomyces</taxon>
    </lineage>
</organism>
<proteinExistence type="predicted"/>
<dbReference type="RefSeq" id="WP_179814911.1">
    <property type="nucleotide sequence ID" value="NZ_JACBZD010000001.1"/>
</dbReference>
<keyword evidence="2" id="KW-1185">Reference proteome</keyword>